<dbReference type="KEGG" id="ota:OT_ostta13g00170"/>
<evidence type="ECO:0000313" key="5">
    <source>
        <dbReference type="Proteomes" id="UP000009170"/>
    </source>
</evidence>
<proteinExistence type="predicted"/>
<dbReference type="GeneID" id="9837407"/>
<evidence type="ECO:0000259" key="3">
    <source>
        <dbReference type="Pfam" id="PF04755"/>
    </source>
</evidence>
<protein>
    <submittedName>
        <fullName evidence="4">Plastid lipid-associated protein/fibrillin conserved domain</fullName>
    </submittedName>
</protein>
<dbReference type="InParanoid" id="A0A090M6Y0"/>
<keyword evidence="2" id="KW-0934">Plastid</keyword>
<evidence type="ECO:0000313" key="4">
    <source>
        <dbReference type="EMBL" id="CEG00010.1"/>
    </source>
</evidence>
<gene>
    <name evidence="4" type="ORF">OT_ostta13g00170</name>
</gene>
<evidence type="ECO:0000256" key="1">
    <source>
        <dbReference type="ARBA" id="ARBA00004474"/>
    </source>
</evidence>
<keyword evidence="5" id="KW-1185">Reference proteome</keyword>
<reference evidence="5" key="1">
    <citation type="journal article" date="2006" name="Proc. Natl. Acad. Sci. U.S.A.">
        <title>Genome analysis of the smallest free-living eukaryote Ostreococcus tauri unveils many unique features.</title>
        <authorList>
            <person name="Derelle E."/>
            <person name="Ferraz C."/>
            <person name="Rombauts S."/>
            <person name="Rouze P."/>
            <person name="Worden A.Z."/>
            <person name="Robbens S."/>
            <person name="Partensky F."/>
            <person name="Degroeve S."/>
            <person name="Echeynie S."/>
            <person name="Cooke R."/>
            <person name="Saeys Y."/>
            <person name="Wuyts J."/>
            <person name="Jabbari K."/>
            <person name="Bowler C."/>
            <person name="Panaud O."/>
            <person name="Piegu B."/>
            <person name="Ball S.G."/>
            <person name="Ral J.-P."/>
            <person name="Bouget F.-Y."/>
            <person name="Piganeau G."/>
            <person name="De Baets B."/>
            <person name="Picard A."/>
            <person name="Delseny M."/>
            <person name="Demaille J."/>
            <person name="Van de Peer Y."/>
            <person name="Moreau H."/>
        </authorList>
    </citation>
    <scope>NUCLEOTIDE SEQUENCE [LARGE SCALE GENOMIC DNA]</scope>
    <source>
        <strain evidence="5">OTTH 0595 / CCAP 157/2 / RCC745</strain>
    </source>
</reference>
<dbReference type="EMBL" id="CAID01000013">
    <property type="protein sequence ID" value="CEG00010.1"/>
    <property type="molecule type" value="Genomic_DNA"/>
</dbReference>
<organism evidence="4 5">
    <name type="scientific">Ostreococcus tauri</name>
    <name type="common">Marine green alga</name>
    <dbReference type="NCBI Taxonomy" id="70448"/>
    <lineage>
        <taxon>Eukaryota</taxon>
        <taxon>Viridiplantae</taxon>
        <taxon>Chlorophyta</taxon>
        <taxon>Mamiellophyceae</taxon>
        <taxon>Mamiellales</taxon>
        <taxon>Bathycoccaceae</taxon>
        <taxon>Ostreococcus</taxon>
    </lineage>
</organism>
<accession>A0A090M6Y0</accession>
<feature type="domain" description="Plastid lipid-associated protein/fibrillin conserved" evidence="3">
    <location>
        <begin position="199"/>
        <end position="238"/>
    </location>
</feature>
<dbReference type="InterPro" id="IPR006843">
    <property type="entry name" value="PAP/fibrillin_dom"/>
</dbReference>
<evidence type="ECO:0000256" key="2">
    <source>
        <dbReference type="ARBA" id="ARBA00022640"/>
    </source>
</evidence>
<comment type="caution">
    <text evidence="4">The sequence shown here is derived from an EMBL/GenBank/DDBJ whole genome shotgun (WGS) entry which is preliminary data.</text>
</comment>
<dbReference type="RefSeq" id="XP_003082489.2">
    <property type="nucleotide sequence ID" value="XM_003082441.2"/>
</dbReference>
<comment type="subcellular location">
    <subcellularLocation>
        <location evidence="1">Plastid</location>
    </subcellularLocation>
</comment>
<reference evidence="4 5" key="2">
    <citation type="journal article" date="2014" name="BMC Genomics">
        <title>An improved genome of the model marine alga Ostreococcus tauri unfolds by assessing Illumina de novo assemblies.</title>
        <authorList>
            <person name="Blanc-Mathieu R."/>
            <person name="Verhelst B."/>
            <person name="Derelle E."/>
            <person name="Rombauts S."/>
            <person name="Bouget F.Y."/>
            <person name="Carre I."/>
            <person name="Chateau A."/>
            <person name="Eyre-Walker A."/>
            <person name="Grimsley N."/>
            <person name="Moreau H."/>
            <person name="Piegu B."/>
            <person name="Rivals E."/>
            <person name="Schackwitz W."/>
            <person name="Van de Peer Y."/>
            <person name="Piganeau G."/>
        </authorList>
    </citation>
    <scope>NUCLEOTIDE SEQUENCE [LARGE SCALE GENOMIC DNA]</scope>
    <source>
        <strain evidence="5">OTTH 0595 / CCAP 157/2 / RCC745</strain>
    </source>
</reference>
<dbReference type="AlphaFoldDB" id="A0A090M6Y0"/>
<name>A0A090M6Y0_OSTTA</name>
<dbReference type="Pfam" id="PF04755">
    <property type="entry name" value="PAP_fibrillin"/>
    <property type="match status" value="1"/>
</dbReference>
<dbReference type="GO" id="GO:0009536">
    <property type="term" value="C:plastid"/>
    <property type="evidence" value="ECO:0007669"/>
    <property type="project" value="UniProtKB-SubCell"/>
</dbReference>
<sequence>MASSSDSFGLSDDVSQKTLETTLLRRIDGDDGDGKVLETLRELTSTFDASSLAIERIAEMSEGTWTLKFSTKSAFDATAPLGRRADGTAPGIEAVFAGLFPASDSVGERGDGASSSPIQRLVLDRLREGGFAVRQAVRLDGARGRVDQAVCFGGDFGWFRLSARASVNDGKASPSARGRIDYGFDLAYVDLKKPFEARLPYPVPFRLLGKEAEGYLTCDYVSDDVRVCTGNKGTTFVFVKEARDALPYAKEFYG</sequence>
<dbReference type="Proteomes" id="UP000009170">
    <property type="component" value="Unassembled WGS sequence"/>
</dbReference>
<dbReference type="OrthoDB" id="348976at2759"/>